<dbReference type="RefSeq" id="WP_146578020.1">
    <property type="nucleotide sequence ID" value="NZ_SJPM01000004.1"/>
</dbReference>
<accession>A0A5C6ADE8</accession>
<organism evidence="1 2">
    <name type="scientific">Neorhodopirellula pilleata</name>
    <dbReference type="NCBI Taxonomy" id="2714738"/>
    <lineage>
        <taxon>Bacteria</taxon>
        <taxon>Pseudomonadati</taxon>
        <taxon>Planctomycetota</taxon>
        <taxon>Planctomycetia</taxon>
        <taxon>Pirellulales</taxon>
        <taxon>Pirellulaceae</taxon>
        <taxon>Neorhodopirellula</taxon>
    </lineage>
</organism>
<sequence length="83" mass="9546">MANEWSVKRQGLFRRSASPPLGAITLPKQHFSNSFLNARVEENVFLGFFTIDIDYDSPFARIKFDRVVAKMNVLVSDLRNIEL</sequence>
<comment type="caution">
    <text evidence="1">The sequence shown here is derived from an EMBL/GenBank/DDBJ whole genome shotgun (WGS) entry which is preliminary data.</text>
</comment>
<dbReference type="EMBL" id="SJPM01000004">
    <property type="protein sequence ID" value="TWT97437.1"/>
    <property type="molecule type" value="Genomic_DNA"/>
</dbReference>
<evidence type="ECO:0000313" key="2">
    <source>
        <dbReference type="Proteomes" id="UP000316213"/>
    </source>
</evidence>
<keyword evidence="2" id="KW-1185">Reference proteome</keyword>
<gene>
    <name evidence="1" type="ORF">Pla100_25890</name>
</gene>
<protein>
    <submittedName>
        <fullName evidence="1">Uncharacterized protein</fullName>
    </submittedName>
</protein>
<proteinExistence type="predicted"/>
<reference evidence="1 2" key="1">
    <citation type="submission" date="2019-02" db="EMBL/GenBank/DDBJ databases">
        <title>Deep-cultivation of Planctomycetes and their phenomic and genomic characterization uncovers novel biology.</title>
        <authorList>
            <person name="Wiegand S."/>
            <person name="Jogler M."/>
            <person name="Boedeker C."/>
            <person name="Pinto D."/>
            <person name="Vollmers J."/>
            <person name="Rivas-Marin E."/>
            <person name="Kohn T."/>
            <person name="Peeters S.H."/>
            <person name="Heuer A."/>
            <person name="Rast P."/>
            <person name="Oberbeckmann S."/>
            <person name="Bunk B."/>
            <person name="Jeske O."/>
            <person name="Meyerdierks A."/>
            <person name="Storesund J.E."/>
            <person name="Kallscheuer N."/>
            <person name="Luecker S."/>
            <person name="Lage O.M."/>
            <person name="Pohl T."/>
            <person name="Merkel B.J."/>
            <person name="Hornburger P."/>
            <person name="Mueller R.-W."/>
            <person name="Bruemmer F."/>
            <person name="Labrenz M."/>
            <person name="Spormann A.M."/>
            <person name="Op Den Camp H."/>
            <person name="Overmann J."/>
            <person name="Amann R."/>
            <person name="Jetten M.S.M."/>
            <person name="Mascher T."/>
            <person name="Medema M.H."/>
            <person name="Devos D.P."/>
            <person name="Kaster A.-K."/>
            <person name="Ovreas L."/>
            <person name="Rohde M."/>
            <person name="Galperin M.Y."/>
            <person name="Jogler C."/>
        </authorList>
    </citation>
    <scope>NUCLEOTIDE SEQUENCE [LARGE SCALE GENOMIC DNA]</scope>
    <source>
        <strain evidence="1 2">Pla100</strain>
    </source>
</reference>
<name>A0A5C6ADE8_9BACT</name>
<dbReference type="AlphaFoldDB" id="A0A5C6ADE8"/>
<evidence type="ECO:0000313" key="1">
    <source>
        <dbReference type="EMBL" id="TWT97437.1"/>
    </source>
</evidence>
<dbReference type="Proteomes" id="UP000316213">
    <property type="component" value="Unassembled WGS sequence"/>
</dbReference>